<protein>
    <submittedName>
        <fullName evidence="1">Uncharacterized protein</fullName>
    </submittedName>
</protein>
<name>A0A0L6UDE6_9BASI</name>
<dbReference type="EMBL" id="LAVV01012550">
    <property type="protein sequence ID" value="KNZ46584.1"/>
    <property type="molecule type" value="Genomic_DNA"/>
</dbReference>
<dbReference type="VEuPathDB" id="FungiDB:VP01_714g7"/>
<reference evidence="1 2" key="1">
    <citation type="submission" date="2015-08" db="EMBL/GenBank/DDBJ databases">
        <title>Next Generation Sequencing and Analysis of the Genome of Puccinia sorghi L Schw, the Causal Agent of Maize Common Rust.</title>
        <authorList>
            <person name="Rochi L."/>
            <person name="Burguener G."/>
            <person name="Darino M."/>
            <person name="Turjanski A."/>
            <person name="Kreff E."/>
            <person name="Dieguez M.J."/>
            <person name="Sacco F."/>
        </authorList>
    </citation>
    <scope>NUCLEOTIDE SEQUENCE [LARGE SCALE GENOMIC DNA]</scope>
    <source>
        <strain evidence="1 2">RO10H11247</strain>
    </source>
</reference>
<comment type="caution">
    <text evidence="1">The sequence shown here is derived from an EMBL/GenBank/DDBJ whole genome shotgun (WGS) entry which is preliminary data.</text>
</comment>
<keyword evidence="2" id="KW-1185">Reference proteome</keyword>
<proteinExistence type="predicted"/>
<organism evidence="1 2">
    <name type="scientific">Puccinia sorghi</name>
    <dbReference type="NCBI Taxonomy" id="27349"/>
    <lineage>
        <taxon>Eukaryota</taxon>
        <taxon>Fungi</taxon>
        <taxon>Dikarya</taxon>
        <taxon>Basidiomycota</taxon>
        <taxon>Pucciniomycotina</taxon>
        <taxon>Pucciniomycetes</taxon>
        <taxon>Pucciniales</taxon>
        <taxon>Pucciniaceae</taxon>
        <taxon>Puccinia</taxon>
    </lineage>
</organism>
<gene>
    <name evidence="1" type="ORF">VP01_714g7</name>
</gene>
<dbReference type="Proteomes" id="UP000037035">
    <property type="component" value="Unassembled WGS sequence"/>
</dbReference>
<evidence type="ECO:0000313" key="2">
    <source>
        <dbReference type="Proteomes" id="UP000037035"/>
    </source>
</evidence>
<accession>A0A0L6UDE6</accession>
<dbReference type="STRING" id="27349.A0A0L6UDE6"/>
<evidence type="ECO:0000313" key="1">
    <source>
        <dbReference type="EMBL" id="KNZ46584.1"/>
    </source>
</evidence>
<dbReference type="AlphaFoldDB" id="A0A0L6UDE6"/>
<sequence length="84" mass="9341">MFCLEAKLNMCISFNKFGKSDEPIITLNIDIDQSPLHSPGIDAVKDILEGFQLAETTKPEANLVDIPNLMRSSTSTLRECRSLN</sequence>